<dbReference type="EMBL" id="JAQQXR010000006">
    <property type="protein sequence ID" value="MDC8759090.1"/>
    <property type="molecule type" value="Genomic_DNA"/>
</dbReference>
<dbReference type="NCBIfam" id="TIGR00278">
    <property type="entry name" value="membrane protein insertion efficiency factor YidD"/>
    <property type="match status" value="1"/>
</dbReference>
<sequence length="171" mass="19074">MRKVITATSKMMQKAALAAISAYQRHLSPLKGYACAFRVHEGGASCSAYGRRVIARYGVARGMALLRRRLHACAEAQRRHQPSQRPLRHPALRRQAGFCDAPCDCDVGSWDAAGEVCDCLSDAADLRKSGRNCRSWTWRCSDMPKGPESRAARRRREREEARRSSGGDTRP</sequence>
<accession>A0ABT5K333</accession>
<feature type="region of interest" description="Disordered" evidence="1">
    <location>
        <begin position="143"/>
        <end position="171"/>
    </location>
</feature>
<feature type="compositionally biased region" description="Basic and acidic residues" evidence="1">
    <location>
        <begin position="145"/>
        <end position="171"/>
    </location>
</feature>
<evidence type="ECO:0000313" key="3">
    <source>
        <dbReference type="Proteomes" id="UP001221208"/>
    </source>
</evidence>
<proteinExistence type="predicted"/>
<comment type="caution">
    <text evidence="2">The sequence shown here is derived from an EMBL/GenBank/DDBJ whole genome shotgun (WGS) entry which is preliminary data.</text>
</comment>
<dbReference type="Proteomes" id="UP001221208">
    <property type="component" value="Unassembled WGS sequence"/>
</dbReference>
<name>A0ABT5K333_9BURK</name>
<dbReference type="InterPro" id="IPR002696">
    <property type="entry name" value="Membr_insert_effic_factor_YidD"/>
</dbReference>
<evidence type="ECO:0000256" key="1">
    <source>
        <dbReference type="SAM" id="MobiDB-lite"/>
    </source>
</evidence>
<dbReference type="RefSeq" id="WP_273672071.1">
    <property type="nucleotide sequence ID" value="NZ_JAQQXR010000006.1"/>
</dbReference>
<dbReference type="SMART" id="SM01234">
    <property type="entry name" value="Haemolytic"/>
    <property type="match status" value="1"/>
</dbReference>
<keyword evidence="3" id="KW-1185">Reference proteome</keyword>
<dbReference type="Pfam" id="PF01809">
    <property type="entry name" value="YidD"/>
    <property type="match status" value="1"/>
</dbReference>
<reference evidence="2 3" key="1">
    <citation type="submission" date="2022-10" db="EMBL/GenBank/DDBJ databases">
        <title>Janthinobacterium sp. hw3 Genome sequencing.</title>
        <authorList>
            <person name="Park S."/>
        </authorList>
    </citation>
    <scope>NUCLEOTIDE SEQUENCE [LARGE SCALE GENOMIC DNA]</scope>
    <source>
        <strain evidence="3">hw3</strain>
    </source>
</reference>
<organism evidence="2 3">
    <name type="scientific">Janthinobacterium fluminis</name>
    <dbReference type="NCBI Taxonomy" id="2987524"/>
    <lineage>
        <taxon>Bacteria</taxon>
        <taxon>Pseudomonadati</taxon>
        <taxon>Pseudomonadota</taxon>
        <taxon>Betaproteobacteria</taxon>
        <taxon>Burkholderiales</taxon>
        <taxon>Oxalobacteraceae</taxon>
        <taxon>Janthinobacterium</taxon>
    </lineage>
</organism>
<evidence type="ECO:0000313" key="2">
    <source>
        <dbReference type="EMBL" id="MDC8759090.1"/>
    </source>
</evidence>
<protein>
    <submittedName>
        <fullName evidence="2">Membrane protein insertion efficiency factor YidD</fullName>
    </submittedName>
</protein>
<gene>
    <name evidence="2" type="primary">yidD</name>
    <name evidence="2" type="ORF">OIK44_16035</name>
</gene>